<dbReference type="PANTHER" id="PTHR43884:SF25">
    <property type="entry name" value="ACYL-COA DEHYDROGENASE YDBM-RELATED"/>
    <property type="match status" value="1"/>
</dbReference>
<keyword evidence="2 6" id="KW-0560">Oxidoreductase</keyword>
<dbReference type="InterPro" id="IPR037069">
    <property type="entry name" value="AcylCoA_DH/ox_N_sf"/>
</dbReference>
<accession>A0ABV9S5K9</accession>
<dbReference type="Gene3D" id="2.40.110.10">
    <property type="entry name" value="Butyryl-CoA Dehydrogenase, subunit A, domain 2"/>
    <property type="match status" value="1"/>
</dbReference>
<dbReference type="SUPFAM" id="SSF56645">
    <property type="entry name" value="Acyl-CoA dehydrogenase NM domain-like"/>
    <property type="match status" value="1"/>
</dbReference>
<dbReference type="InterPro" id="IPR046373">
    <property type="entry name" value="Acyl-CoA_Oxase/DH_mid-dom_sf"/>
</dbReference>
<keyword evidence="1" id="KW-0285">Flavoprotein</keyword>
<evidence type="ECO:0000256" key="2">
    <source>
        <dbReference type="ARBA" id="ARBA00023002"/>
    </source>
</evidence>
<evidence type="ECO:0000313" key="6">
    <source>
        <dbReference type="EMBL" id="MFC4856099.1"/>
    </source>
</evidence>
<protein>
    <submittedName>
        <fullName evidence="6">Acyl-CoA dehydrogenase family protein</fullName>
        <ecNumber evidence="6">1.-.-.-</ecNumber>
    </submittedName>
</protein>
<sequence>MHRRLEPRGAAGEKAVLLAEEHARELAAHVGERDRAGLLDRACFQKMADSGLLGACVPEELGGLGVTYLQDVAAVVNRIGYADAGMALAVHMHLGRQWYVARRWTWGTGAERAEFGAVLTAMGSGAMVAPGAASEAGTDWDHVLTEATEVDGGYLLNGRKTFVTLSAIATHFHIRARVPAGDGWEMASVRVDGSSPGVTVVPDWDAMGMRTSGSNDVVLTDVFVPTEAVSRRGTWGEPQPGTDEQRTVSAIGLQGAFLGGAEAARDFAVAKAAKGDRHPHSRRPSGLVHVLGEMDVRLMAARATLERALAVVDDGVAGRASGTVPAEVATDMMVAFQCAKDVVTHTAIDMVNRAMTVVGGGGFMSAHPLSRIYRDMRAGPLMQPYAPLEAMDFIGTVAIDRITRKTP</sequence>
<dbReference type="Pfam" id="PF02770">
    <property type="entry name" value="Acyl-CoA_dh_M"/>
    <property type="match status" value="1"/>
</dbReference>
<dbReference type="PIRSF" id="PIRSF016578">
    <property type="entry name" value="HsaA"/>
    <property type="match status" value="1"/>
</dbReference>
<dbReference type="EC" id="1.-.-.-" evidence="6"/>
<dbReference type="Gene3D" id="1.10.540.10">
    <property type="entry name" value="Acyl-CoA dehydrogenase/oxidase, N-terminal domain"/>
    <property type="match status" value="1"/>
</dbReference>
<dbReference type="RefSeq" id="WP_378058061.1">
    <property type="nucleotide sequence ID" value="NZ_JBHSIS010000009.1"/>
</dbReference>
<dbReference type="InterPro" id="IPR006091">
    <property type="entry name" value="Acyl-CoA_Oxase/DH_mid-dom"/>
</dbReference>
<dbReference type="Pfam" id="PF02771">
    <property type="entry name" value="Acyl-CoA_dh_N"/>
    <property type="match status" value="1"/>
</dbReference>
<keyword evidence="7" id="KW-1185">Reference proteome</keyword>
<name>A0ABV9S5K9_9PSEU</name>
<dbReference type="InterPro" id="IPR036250">
    <property type="entry name" value="AcylCo_DH-like_C"/>
</dbReference>
<evidence type="ECO:0000259" key="3">
    <source>
        <dbReference type="Pfam" id="PF02770"/>
    </source>
</evidence>
<evidence type="ECO:0000313" key="7">
    <source>
        <dbReference type="Proteomes" id="UP001595859"/>
    </source>
</evidence>
<dbReference type="InterPro" id="IPR013107">
    <property type="entry name" value="Acyl-CoA_DH_C"/>
</dbReference>
<evidence type="ECO:0000259" key="5">
    <source>
        <dbReference type="Pfam" id="PF08028"/>
    </source>
</evidence>
<reference evidence="7" key="1">
    <citation type="journal article" date="2019" name="Int. J. Syst. Evol. Microbiol.">
        <title>The Global Catalogue of Microorganisms (GCM) 10K type strain sequencing project: providing services to taxonomists for standard genome sequencing and annotation.</title>
        <authorList>
            <consortium name="The Broad Institute Genomics Platform"/>
            <consortium name="The Broad Institute Genome Sequencing Center for Infectious Disease"/>
            <person name="Wu L."/>
            <person name="Ma J."/>
        </authorList>
    </citation>
    <scope>NUCLEOTIDE SEQUENCE [LARGE SCALE GENOMIC DNA]</scope>
    <source>
        <strain evidence="7">ZS-22-S1</strain>
    </source>
</reference>
<evidence type="ECO:0000256" key="1">
    <source>
        <dbReference type="ARBA" id="ARBA00022630"/>
    </source>
</evidence>
<evidence type="ECO:0000259" key="4">
    <source>
        <dbReference type="Pfam" id="PF02771"/>
    </source>
</evidence>
<dbReference type="InterPro" id="IPR009100">
    <property type="entry name" value="AcylCoA_DH/oxidase_NM_dom_sf"/>
</dbReference>
<dbReference type="Gene3D" id="1.20.140.10">
    <property type="entry name" value="Butyryl-CoA Dehydrogenase, subunit A, domain 3"/>
    <property type="match status" value="1"/>
</dbReference>
<proteinExistence type="predicted"/>
<dbReference type="InterPro" id="IPR013786">
    <property type="entry name" value="AcylCoA_DH/ox_N"/>
</dbReference>
<dbReference type="SUPFAM" id="SSF47203">
    <property type="entry name" value="Acyl-CoA dehydrogenase C-terminal domain-like"/>
    <property type="match status" value="1"/>
</dbReference>
<dbReference type="PANTHER" id="PTHR43884">
    <property type="entry name" value="ACYL-COA DEHYDROGENASE"/>
    <property type="match status" value="1"/>
</dbReference>
<dbReference type="Pfam" id="PF08028">
    <property type="entry name" value="Acyl-CoA_dh_2"/>
    <property type="match status" value="1"/>
</dbReference>
<feature type="domain" description="Acyl-CoA oxidase/dehydrogenase middle" evidence="3">
    <location>
        <begin position="135"/>
        <end position="222"/>
    </location>
</feature>
<feature type="domain" description="Acyl-CoA dehydrogenase/oxidase N-terminal" evidence="4">
    <location>
        <begin position="23"/>
        <end position="95"/>
    </location>
</feature>
<organism evidence="6 7">
    <name type="scientific">Actinophytocola glycyrrhizae</name>
    <dbReference type="NCBI Taxonomy" id="2044873"/>
    <lineage>
        <taxon>Bacteria</taxon>
        <taxon>Bacillati</taxon>
        <taxon>Actinomycetota</taxon>
        <taxon>Actinomycetes</taxon>
        <taxon>Pseudonocardiales</taxon>
        <taxon>Pseudonocardiaceae</taxon>
    </lineage>
</organism>
<gene>
    <name evidence="6" type="ORF">ACFPCV_21560</name>
</gene>
<comment type="caution">
    <text evidence="6">The sequence shown here is derived from an EMBL/GenBank/DDBJ whole genome shotgun (WGS) entry which is preliminary data.</text>
</comment>
<dbReference type="Proteomes" id="UP001595859">
    <property type="component" value="Unassembled WGS sequence"/>
</dbReference>
<feature type="domain" description="Acyl-CoA dehydrogenase C-terminal" evidence="5">
    <location>
        <begin position="256"/>
        <end position="379"/>
    </location>
</feature>
<dbReference type="EMBL" id="JBHSIS010000009">
    <property type="protein sequence ID" value="MFC4856099.1"/>
    <property type="molecule type" value="Genomic_DNA"/>
</dbReference>
<dbReference type="GO" id="GO:0016491">
    <property type="term" value="F:oxidoreductase activity"/>
    <property type="evidence" value="ECO:0007669"/>
    <property type="project" value="UniProtKB-KW"/>
</dbReference>